<protein>
    <submittedName>
        <fullName evidence="1">DUF2277 domain-containing protein</fullName>
    </submittedName>
</protein>
<dbReference type="Proteomes" id="UP000828924">
    <property type="component" value="Chromosome"/>
</dbReference>
<organism evidence="1 2">
    <name type="scientific">Streptomyces formicae</name>
    <dbReference type="NCBI Taxonomy" id="1616117"/>
    <lineage>
        <taxon>Bacteria</taxon>
        <taxon>Bacillati</taxon>
        <taxon>Actinomycetota</taxon>
        <taxon>Actinomycetes</taxon>
        <taxon>Kitasatosporales</taxon>
        <taxon>Streptomycetaceae</taxon>
        <taxon>Streptomyces</taxon>
    </lineage>
</organism>
<accession>A0ABY3WVP2</accession>
<reference evidence="1 2" key="1">
    <citation type="submission" date="2021-03" db="EMBL/GenBank/DDBJ databases">
        <title>Complete genome of Streptomyces formicae strain 1H-GS9 (DSM 100524).</title>
        <authorList>
            <person name="Atanasov K.E."/>
            <person name="Altabella T."/>
            <person name="Ferrer A."/>
        </authorList>
    </citation>
    <scope>NUCLEOTIDE SEQUENCE [LARGE SCALE GENOMIC DNA]</scope>
    <source>
        <strain evidence="1 2">1H-GS9</strain>
    </source>
</reference>
<evidence type="ECO:0000313" key="2">
    <source>
        <dbReference type="Proteomes" id="UP000828924"/>
    </source>
</evidence>
<name>A0ABY3WVP2_9ACTN</name>
<evidence type="ECO:0000313" key="1">
    <source>
        <dbReference type="EMBL" id="UNM14877.1"/>
    </source>
</evidence>
<dbReference type="InterPro" id="IPR018735">
    <property type="entry name" value="DUF2277"/>
</dbReference>
<dbReference type="EMBL" id="CP071872">
    <property type="protein sequence ID" value="UNM14877.1"/>
    <property type="molecule type" value="Genomic_DNA"/>
</dbReference>
<dbReference type="Pfam" id="PF10041">
    <property type="entry name" value="DUF2277"/>
    <property type="match status" value="1"/>
</dbReference>
<keyword evidence="2" id="KW-1185">Reference proteome</keyword>
<dbReference type="RefSeq" id="WP_242335454.1">
    <property type="nucleotide sequence ID" value="NZ_CP071872.1"/>
</dbReference>
<gene>
    <name evidence="1" type="ORF">J4032_28470</name>
</gene>
<proteinExistence type="predicted"/>
<sequence length="80" mass="8767">MCRSIKTLRPPALPHEATDDDVRAAALQYVRKVSGFRAPAAHNREVFDRAVDEIAEATRALLDGLEIRGARQVPESVDVG</sequence>